<dbReference type="GO" id="GO:0003677">
    <property type="term" value="F:DNA binding"/>
    <property type="evidence" value="ECO:0007669"/>
    <property type="project" value="UniProtKB-UniRule"/>
</dbReference>
<evidence type="ECO:0000256" key="6">
    <source>
        <dbReference type="ARBA" id="ARBA00022806"/>
    </source>
</evidence>
<dbReference type="SMART" id="SM00487">
    <property type="entry name" value="DEXDc"/>
    <property type="match status" value="1"/>
</dbReference>
<dbReference type="GO" id="GO:0006310">
    <property type="term" value="P:DNA recombination"/>
    <property type="evidence" value="ECO:0007669"/>
    <property type="project" value="InterPro"/>
</dbReference>
<feature type="domain" description="Helicase ATP-binding" evidence="13">
    <location>
        <begin position="281"/>
        <end position="447"/>
    </location>
</feature>
<dbReference type="InterPro" id="IPR014001">
    <property type="entry name" value="Helicase_ATP-bd"/>
</dbReference>
<dbReference type="InterPro" id="IPR005259">
    <property type="entry name" value="PriA"/>
</dbReference>
<keyword evidence="5 12" id="KW-0378">Hydrolase</keyword>
<dbReference type="GO" id="GO:0043138">
    <property type="term" value="F:3'-5' DNA helicase activity"/>
    <property type="evidence" value="ECO:0007669"/>
    <property type="project" value="UniProtKB-EC"/>
</dbReference>
<dbReference type="InterPro" id="IPR041236">
    <property type="entry name" value="PriA_C"/>
</dbReference>
<dbReference type="SMART" id="SM00490">
    <property type="entry name" value="HELICc"/>
    <property type="match status" value="1"/>
</dbReference>
<dbReference type="InterPro" id="IPR040498">
    <property type="entry name" value="PriA_CRR"/>
</dbReference>
<feature type="domain" description="Helicase C-terminal" evidence="14">
    <location>
        <begin position="544"/>
        <end position="712"/>
    </location>
</feature>
<dbReference type="HAMAP" id="MF_00983">
    <property type="entry name" value="PriA"/>
    <property type="match status" value="1"/>
</dbReference>
<evidence type="ECO:0000256" key="4">
    <source>
        <dbReference type="ARBA" id="ARBA00022741"/>
    </source>
</evidence>
<dbReference type="InterPro" id="IPR041222">
    <property type="entry name" value="PriA_3primeBD"/>
</dbReference>
<evidence type="ECO:0000256" key="5">
    <source>
        <dbReference type="ARBA" id="ARBA00022801"/>
    </source>
</evidence>
<evidence type="ECO:0000256" key="9">
    <source>
        <dbReference type="ARBA" id="ARBA00023125"/>
    </source>
</evidence>
<evidence type="ECO:0000256" key="8">
    <source>
        <dbReference type="ARBA" id="ARBA00022840"/>
    </source>
</evidence>
<feature type="binding site" evidence="12">
    <location>
        <position position="509"/>
    </location>
    <ligand>
        <name>Zn(2+)</name>
        <dbReference type="ChEBI" id="CHEBI:29105"/>
        <label>1</label>
    </ligand>
</feature>
<dbReference type="Pfam" id="PF00271">
    <property type="entry name" value="Helicase_C"/>
    <property type="match status" value="1"/>
</dbReference>
<feature type="binding site" evidence="12">
    <location>
        <position position="552"/>
    </location>
    <ligand>
        <name>Zn(2+)</name>
        <dbReference type="ChEBI" id="CHEBI:29105"/>
        <label>1</label>
    </ligand>
</feature>
<dbReference type="PANTHER" id="PTHR30580:SF0">
    <property type="entry name" value="PRIMOSOMAL PROTEIN N"/>
    <property type="match status" value="1"/>
</dbReference>
<evidence type="ECO:0000313" key="16">
    <source>
        <dbReference type="Proteomes" id="UP000321555"/>
    </source>
</evidence>
<keyword evidence="9 12" id="KW-0238">DNA-binding</keyword>
<keyword evidence="8 12" id="KW-0067">ATP-binding</keyword>
<gene>
    <name evidence="12 15" type="primary">priA</name>
    <name evidence="15" type="ORF">FSZ17_09590</name>
</gene>
<keyword evidence="1 12" id="KW-0639">Primosome</keyword>
<dbReference type="Pfam" id="PF18074">
    <property type="entry name" value="PriA_C"/>
    <property type="match status" value="1"/>
</dbReference>
<dbReference type="KEGG" id="bda:FSZ17_09590"/>
<dbReference type="Pfam" id="PF00270">
    <property type="entry name" value="DEAD"/>
    <property type="match status" value="1"/>
</dbReference>
<dbReference type="SUPFAM" id="SSF52540">
    <property type="entry name" value="P-loop containing nucleoside triphosphate hydrolases"/>
    <property type="match status" value="2"/>
</dbReference>
<feature type="binding site" evidence="12">
    <location>
        <position position="536"/>
    </location>
    <ligand>
        <name>Zn(2+)</name>
        <dbReference type="ChEBI" id="CHEBI:29105"/>
        <label>2</label>
    </ligand>
</feature>
<protein>
    <recommendedName>
        <fullName evidence="12">Replication restart protein PriA</fullName>
    </recommendedName>
    <alternativeName>
        <fullName evidence="12">ATP-dependent DNA helicase PriA</fullName>
        <ecNumber evidence="12">5.6.2.4</ecNumber>
    </alternativeName>
    <alternativeName>
        <fullName evidence="12">DNA 3'-5' helicase PriA</fullName>
    </alternativeName>
</protein>
<dbReference type="Gene3D" id="3.40.1440.60">
    <property type="entry name" value="PriA, 3(prime) DNA-binding domain"/>
    <property type="match status" value="1"/>
</dbReference>
<feature type="binding site" evidence="12">
    <location>
        <position position="549"/>
    </location>
    <ligand>
        <name>Zn(2+)</name>
        <dbReference type="ChEBI" id="CHEBI:29105"/>
        <label>1</label>
    </ligand>
</feature>
<dbReference type="PROSITE" id="PS51192">
    <property type="entry name" value="HELICASE_ATP_BIND_1"/>
    <property type="match status" value="1"/>
</dbReference>
<dbReference type="PROSITE" id="PS51194">
    <property type="entry name" value="HELICASE_CTER"/>
    <property type="match status" value="1"/>
</dbReference>
<dbReference type="NCBIfam" id="TIGR00595">
    <property type="entry name" value="priA"/>
    <property type="match status" value="1"/>
</dbReference>
<evidence type="ECO:0000256" key="10">
    <source>
        <dbReference type="ARBA" id="ARBA00023235"/>
    </source>
</evidence>
<dbReference type="AlphaFoldDB" id="A0A5B8Z3P3"/>
<dbReference type="Proteomes" id="UP000321555">
    <property type="component" value="Chromosome"/>
</dbReference>
<accession>A0A5B8Z3P3</accession>
<keyword evidence="2 12" id="KW-0235">DNA replication</keyword>
<feature type="binding site" evidence="12">
    <location>
        <position position="518"/>
    </location>
    <ligand>
        <name>Zn(2+)</name>
        <dbReference type="ChEBI" id="CHEBI:29105"/>
        <label>2</label>
    </ligand>
</feature>
<dbReference type="STRING" id="1742359.GCA_001439625_00359"/>
<keyword evidence="3 12" id="KW-0479">Metal-binding</keyword>
<evidence type="ECO:0000256" key="1">
    <source>
        <dbReference type="ARBA" id="ARBA00022515"/>
    </source>
</evidence>
<dbReference type="EC" id="5.6.2.4" evidence="12"/>
<dbReference type="GO" id="GO:0006302">
    <property type="term" value="P:double-strand break repair"/>
    <property type="evidence" value="ECO:0007669"/>
    <property type="project" value="InterPro"/>
</dbReference>
<comment type="catalytic activity">
    <reaction evidence="11 12">
        <text>ATP + H2O = ADP + phosphate + H(+)</text>
        <dbReference type="Rhea" id="RHEA:13065"/>
        <dbReference type="ChEBI" id="CHEBI:15377"/>
        <dbReference type="ChEBI" id="CHEBI:15378"/>
        <dbReference type="ChEBI" id="CHEBI:30616"/>
        <dbReference type="ChEBI" id="CHEBI:43474"/>
        <dbReference type="ChEBI" id="CHEBI:456216"/>
        <dbReference type="EC" id="5.6.2.4"/>
    </reaction>
</comment>
<keyword evidence="6 12" id="KW-0347">Helicase</keyword>
<dbReference type="EMBL" id="CP042593">
    <property type="protein sequence ID" value="QED47487.1"/>
    <property type="molecule type" value="Genomic_DNA"/>
</dbReference>
<dbReference type="NCBIfam" id="NF004066">
    <property type="entry name" value="PRK05580.1-3"/>
    <property type="match status" value="1"/>
</dbReference>
<keyword evidence="16" id="KW-1185">Reference proteome</keyword>
<dbReference type="GO" id="GO:0016887">
    <property type="term" value="F:ATP hydrolysis activity"/>
    <property type="evidence" value="ECO:0007669"/>
    <property type="project" value="RHEA"/>
</dbReference>
<dbReference type="GO" id="GO:0008270">
    <property type="term" value="F:zinc ion binding"/>
    <property type="evidence" value="ECO:0007669"/>
    <property type="project" value="UniProtKB-UniRule"/>
</dbReference>
<keyword evidence="7 12" id="KW-0862">Zinc</keyword>
<dbReference type="Gene3D" id="3.40.50.300">
    <property type="entry name" value="P-loop containing nucleotide triphosphate hydrolases"/>
    <property type="match status" value="2"/>
</dbReference>
<dbReference type="FunFam" id="3.40.1440.60:FF:000001">
    <property type="entry name" value="Primosomal protein N"/>
    <property type="match status" value="1"/>
</dbReference>
<comment type="cofactor">
    <cofactor evidence="12">
        <name>Zn(2+)</name>
        <dbReference type="ChEBI" id="CHEBI:29105"/>
    </cofactor>
    <text evidence="12">Binds 2 zinc ions per subunit.</text>
</comment>
<feature type="binding site" evidence="12">
    <location>
        <position position="539"/>
    </location>
    <ligand>
        <name>Zn(2+)</name>
        <dbReference type="ChEBI" id="CHEBI:29105"/>
        <label>2</label>
    </ligand>
</feature>
<comment type="similarity">
    <text evidence="12">Belongs to the helicase family. PriA subfamily.</text>
</comment>
<evidence type="ECO:0000256" key="3">
    <source>
        <dbReference type="ARBA" id="ARBA00022723"/>
    </source>
</evidence>
<dbReference type="RefSeq" id="WP_057769745.1">
    <property type="nucleotide sequence ID" value="NZ_CP042593.1"/>
</dbReference>
<dbReference type="GO" id="GO:0006270">
    <property type="term" value="P:DNA replication initiation"/>
    <property type="evidence" value="ECO:0007669"/>
    <property type="project" value="TreeGrafter"/>
</dbReference>
<evidence type="ECO:0000256" key="7">
    <source>
        <dbReference type="ARBA" id="ARBA00022833"/>
    </source>
</evidence>
<evidence type="ECO:0000256" key="2">
    <source>
        <dbReference type="ARBA" id="ARBA00022705"/>
    </source>
</evidence>
<name>A0A5B8Z3P3_CYTDA</name>
<evidence type="ECO:0000259" key="13">
    <source>
        <dbReference type="PROSITE" id="PS51192"/>
    </source>
</evidence>
<evidence type="ECO:0000259" key="14">
    <source>
        <dbReference type="PROSITE" id="PS51194"/>
    </source>
</evidence>
<dbReference type="PANTHER" id="PTHR30580">
    <property type="entry name" value="PRIMOSOMAL PROTEIN N"/>
    <property type="match status" value="1"/>
</dbReference>
<organism evidence="15 16">
    <name type="scientific">Cytobacillus dafuensis</name>
    <name type="common">Bacillus dafuensis</name>
    <dbReference type="NCBI Taxonomy" id="1742359"/>
    <lineage>
        <taxon>Bacteria</taxon>
        <taxon>Bacillati</taxon>
        <taxon>Bacillota</taxon>
        <taxon>Bacilli</taxon>
        <taxon>Bacillales</taxon>
        <taxon>Bacillaceae</taxon>
        <taxon>Cytobacillus</taxon>
    </lineage>
</organism>
<dbReference type="FunFam" id="3.40.50.300:FF:000489">
    <property type="entry name" value="Primosome assembly protein PriA"/>
    <property type="match status" value="1"/>
</dbReference>
<dbReference type="InterPro" id="IPR001650">
    <property type="entry name" value="Helicase_C-like"/>
</dbReference>
<sequence>MNIASIVVDVPARQIDKPFDYLIPDHLIGMIQPGMRVIVPFGPRKIQGFVTGLKETSDYEQLKALIEPMDLTPVLNKELLALGDWLTETTLCYKISAYQVMIPPALKAKYEKKLKLSSKANLEELPFDIQAIFNNQDTVTWEEAVKLSSLSLLQKEAAEGNVEIQYIVKDRVKKKKLKAIYTKLSKDQLSIEKENLPAHVVKQKKVIDFFLHSDEPVEMRELLSALGVTSSVIKGLIQKKILAEMDIEVYRDPYEDRNFTRTEPLPLTEDQEDSIRPILASIEENKKETFLLYGVTGSGKTEVYLQSIQKVLQKGKEAIVLVPEISLTPQMVKRFKGRFGDQVAVLHSGLSVGEKYDEWRKIQRQEVKVVVGARSAIFAPFQNLGIIIIDEEHETSYKQEENPKYHARDVAIQRSLKHNCPVVLGSATPSLESYARAQKGVYKLLSMPKRMNNQSLPSVDIIDMREELRDGNRSMFSRTLLEKIKDRLEKKEQIVLFLNKRGHSSFVMCRDCGYVVNCHNCDISLTYHRFNQHMKCHYCGYESVAPKHCPECNSEHIRYFGTGTQKVEEELSKILPEAKVIRMDVDTTSRKGSHEKLLDQFQEGQADILLGTQMIAKGLDFPNITLVGVLSADTMLHLPDFRSSEKTFQLLTQVSGRAGRHELEGEVVIQTYTPEHYSVELAGEQDYRKFYAQEMTVRKIHKYPPFYYISLITVSHEELLKAVSVTEKITAYIQSKLSKDAICLGPVASPIPKINNRYRYQCLIKYKREPDLNKSLKKMLDNYQQEIISGGLQISVDVNPFILM</sequence>
<dbReference type="InterPro" id="IPR011545">
    <property type="entry name" value="DEAD/DEAH_box_helicase_dom"/>
</dbReference>
<keyword evidence="10 12" id="KW-0413">Isomerase</keyword>
<feature type="binding site" evidence="12">
    <location>
        <position position="512"/>
    </location>
    <ligand>
        <name>Zn(2+)</name>
        <dbReference type="ChEBI" id="CHEBI:29105"/>
        <label>1</label>
    </ligand>
</feature>
<dbReference type="Pfam" id="PF18319">
    <property type="entry name" value="Zn_ribbon_PriA"/>
    <property type="match status" value="1"/>
</dbReference>
<evidence type="ECO:0000313" key="15">
    <source>
        <dbReference type="EMBL" id="QED47487.1"/>
    </source>
</evidence>
<dbReference type="InterPro" id="IPR027417">
    <property type="entry name" value="P-loop_NTPase"/>
</dbReference>
<evidence type="ECO:0000256" key="12">
    <source>
        <dbReference type="HAMAP-Rule" id="MF_00983"/>
    </source>
</evidence>
<dbReference type="GO" id="GO:0005524">
    <property type="term" value="F:ATP binding"/>
    <property type="evidence" value="ECO:0007669"/>
    <property type="project" value="UniProtKB-UniRule"/>
</dbReference>
<comment type="function">
    <text evidence="12">Initiates the restart of stalled replication forks, which reloads the replicative helicase on sites other than the origin of replication. Recognizes and binds to abandoned replication forks and remodels them to uncover a helicase loading site. Promotes assembly of the primosome at these replication forks.</text>
</comment>
<comment type="subunit">
    <text evidence="12">Component of the replication restart primosome.</text>
</comment>
<dbReference type="Pfam" id="PF17764">
    <property type="entry name" value="PriA_3primeBD"/>
    <property type="match status" value="1"/>
</dbReference>
<dbReference type="CDD" id="cd18804">
    <property type="entry name" value="SF2_C_priA"/>
    <property type="match status" value="1"/>
</dbReference>
<reference evidence="16" key="1">
    <citation type="submission" date="2019-08" db="EMBL/GenBank/DDBJ databases">
        <authorList>
            <person name="Zheng X."/>
        </authorList>
    </citation>
    <scope>NUCLEOTIDE SEQUENCE [LARGE SCALE GENOMIC DNA]</scope>
    <source>
        <strain evidence="16">FJAT-25496</strain>
    </source>
</reference>
<dbReference type="GO" id="GO:1990077">
    <property type="term" value="C:primosome complex"/>
    <property type="evidence" value="ECO:0007669"/>
    <property type="project" value="UniProtKB-UniRule"/>
</dbReference>
<keyword evidence="4 12" id="KW-0547">Nucleotide-binding</keyword>
<dbReference type="OrthoDB" id="9759544at2"/>
<evidence type="ECO:0000256" key="11">
    <source>
        <dbReference type="ARBA" id="ARBA00048988"/>
    </source>
</evidence>
<feature type="binding site" evidence="12">
    <location>
        <position position="521"/>
    </location>
    <ligand>
        <name>Zn(2+)</name>
        <dbReference type="ChEBI" id="CHEBI:29105"/>
        <label>2</label>
    </ligand>
</feature>
<dbReference type="GO" id="GO:0006269">
    <property type="term" value="P:DNA replication, synthesis of primer"/>
    <property type="evidence" value="ECO:0007669"/>
    <property type="project" value="UniProtKB-KW"/>
</dbReference>
<dbReference type="CDD" id="cd17929">
    <property type="entry name" value="DEXHc_priA"/>
    <property type="match status" value="1"/>
</dbReference>
<dbReference type="InterPro" id="IPR042115">
    <property type="entry name" value="PriA_3primeBD_sf"/>
</dbReference>
<proteinExistence type="inferred from homology"/>
<comment type="catalytic activity">
    <reaction evidence="12">
        <text>Couples ATP hydrolysis with the unwinding of duplex DNA by translocating in the 3'-5' direction.</text>
        <dbReference type="EC" id="5.6.2.4"/>
    </reaction>
</comment>